<gene>
    <name evidence="14" type="primary">gar-2</name>
    <name evidence="14" type="ORF">T07_11155</name>
</gene>
<evidence type="ECO:0000256" key="5">
    <source>
        <dbReference type="ARBA" id="ARBA00023040"/>
    </source>
</evidence>
<dbReference type="GO" id="GO:0004993">
    <property type="term" value="F:G protein-coupled serotonin receptor activity"/>
    <property type="evidence" value="ECO:0007669"/>
    <property type="project" value="TreeGrafter"/>
</dbReference>
<comment type="caution">
    <text evidence="14">The sequence shown here is derived from an EMBL/GenBank/DDBJ whole genome shotgun (WGS) entry which is preliminary data.</text>
</comment>
<feature type="domain" description="G-protein coupled receptors family 1 profile" evidence="13">
    <location>
        <begin position="230"/>
        <end position="915"/>
    </location>
</feature>
<keyword evidence="3 10" id="KW-0812">Transmembrane</keyword>
<evidence type="ECO:0000256" key="3">
    <source>
        <dbReference type="ARBA" id="ARBA00022692"/>
    </source>
</evidence>
<dbReference type="AlphaFoldDB" id="A0A0V0SID4"/>
<protein>
    <submittedName>
        <fullName evidence="14">Putative muscarinic acetylcholine receptor gar-2</fullName>
    </submittedName>
</protein>
<feature type="transmembrane region" description="Helical" evidence="12">
    <location>
        <begin position="331"/>
        <end position="356"/>
    </location>
</feature>
<comment type="similarity">
    <text evidence="10">Belongs to the G-protein coupled receptor 1 family.</text>
</comment>
<dbReference type="PANTHER" id="PTHR24247:SF191">
    <property type="entry name" value="MUSCARINIC ACETYLCHOLINE RECEPTOR, B-TYPE, ISOFORM A"/>
    <property type="match status" value="1"/>
</dbReference>
<dbReference type="PROSITE" id="PS50262">
    <property type="entry name" value="G_PROTEIN_RECEP_F1_2"/>
    <property type="match status" value="1"/>
</dbReference>
<dbReference type="PROSITE" id="PS00237">
    <property type="entry name" value="G_PROTEIN_RECEP_F1_1"/>
    <property type="match status" value="1"/>
</dbReference>
<keyword evidence="2" id="KW-1003">Cell membrane</keyword>
<evidence type="ECO:0000256" key="1">
    <source>
        <dbReference type="ARBA" id="ARBA00004651"/>
    </source>
</evidence>
<dbReference type="SMART" id="SM01381">
    <property type="entry name" value="7TM_GPCR_Srsx"/>
    <property type="match status" value="1"/>
</dbReference>
<feature type="transmembrane region" description="Helical" evidence="12">
    <location>
        <begin position="386"/>
        <end position="405"/>
    </location>
</feature>
<evidence type="ECO:0000256" key="4">
    <source>
        <dbReference type="ARBA" id="ARBA00022989"/>
    </source>
</evidence>
<evidence type="ECO:0000259" key="13">
    <source>
        <dbReference type="PROSITE" id="PS50262"/>
    </source>
</evidence>
<reference evidence="14 15" key="1">
    <citation type="submission" date="2015-01" db="EMBL/GenBank/DDBJ databases">
        <title>Evolution of Trichinella species and genotypes.</title>
        <authorList>
            <person name="Korhonen P.K."/>
            <person name="Edoardo P."/>
            <person name="Giuseppe L.R."/>
            <person name="Gasser R.B."/>
        </authorList>
    </citation>
    <scope>NUCLEOTIDE SEQUENCE [LARGE SCALE GENOMIC DNA]</scope>
    <source>
        <strain evidence="14">ISS37</strain>
    </source>
</reference>
<evidence type="ECO:0000256" key="2">
    <source>
        <dbReference type="ARBA" id="ARBA00022475"/>
    </source>
</evidence>
<keyword evidence="6 12" id="KW-0472">Membrane</keyword>
<evidence type="ECO:0000256" key="11">
    <source>
        <dbReference type="SAM" id="MobiDB-lite"/>
    </source>
</evidence>
<dbReference type="GO" id="GO:0007187">
    <property type="term" value="P:G protein-coupled receptor signaling pathway, coupled to cyclic nucleotide second messenger"/>
    <property type="evidence" value="ECO:0007669"/>
    <property type="project" value="TreeGrafter"/>
</dbReference>
<keyword evidence="9 10" id="KW-0807">Transducer</keyword>
<organism evidence="14 15">
    <name type="scientific">Trichinella nelsoni</name>
    <dbReference type="NCBI Taxonomy" id="6336"/>
    <lineage>
        <taxon>Eukaryota</taxon>
        <taxon>Metazoa</taxon>
        <taxon>Ecdysozoa</taxon>
        <taxon>Nematoda</taxon>
        <taxon>Enoplea</taxon>
        <taxon>Dorylaimia</taxon>
        <taxon>Trichinellida</taxon>
        <taxon>Trichinellidae</taxon>
        <taxon>Trichinella</taxon>
    </lineage>
</organism>
<dbReference type="PRINTS" id="PR00243">
    <property type="entry name" value="MUSCARINICR"/>
</dbReference>
<feature type="transmembrane region" description="Helical" evidence="12">
    <location>
        <begin position="213"/>
        <end position="238"/>
    </location>
</feature>
<feature type="compositionally biased region" description="Low complexity" evidence="11">
    <location>
        <begin position="480"/>
        <end position="489"/>
    </location>
</feature>
<evidence type="ECO:0000313" key="15">
    <source>
        <dbReference type="Proteomes" id="UP000054630"/>
    </source>
</evidence>
<feature type="transmembrane region" description="Helical" evidence="12">
    <location>
        <begin position="899"/>
        <end position="918"/>
    </location>
</feature>
<dbReference type="EMBL" id="JYDL01000006">
    <property type="protein sequence ID" value="KRX26624.1"/>
    <property type="molecule type" value="Genomic_DNA"/>
</dbReference>
<keyword evidence="8 10" id="KW-0675">Receptor</keyword>
<dbReference type="GO" id="GO:0007197">
    <property type="term" value="P:adenylate cyclase-inhibiting G protein-coupled acetylcholine receptor signaling pathway"/>
    <property type="evidence" value="ECO:0007669"/>
    <property type="project" value="TreeGrafter"/>
</dbReference>
<keyword evidence="5 10" id="KW-0297">G-protein coupled receptor</keyword>
<feature type="transmembrane region" description="Helical" evidence="12">
    <location>
        <begin position="860"/>
        <end position="887"/>
    </location>
</feature>
<dbReference type="CDD" id="cd15302">
    <property type="entry name" value="7tmA_mAChR_GAR-2-like"/>
    <property type="match status" value="1"/>
</dbReference>
<feature type="transmembrane region" description="Helical" evidence="12">
    <location>
        <begin position="250"/>
        <end position="270"/>
    </location>
</feature>
<keyword evidence="4 12" id="KW-1133">Transmembrane helix</keyword>
<keyword evidence="7" id="KW-1015">Disulfide bond</keyword>
<dbReference type="FunFam" id="1.20.1070.10:FF:000365">
    <property type="entry name" value="Muscarinic acetylcholine receptor gar-2"/>
    <property type="match status" value="1"/>
</dbReference>
<dbReference type="SUPFAM" id="SSF81321">
    <property type="entry name" value="Family A G protein-coupled receptor-like"/>
    <property type="match status" value="2"/>
</dbReference>
<evidence type="ECO:0000256" key="9">
    <source>
        <dbReference type="ARBA" id="ARBA00023224"/>
    </source>
</evidence>
<evidence type="ECO:0000256" key="6">
    <source>
        <dbReference type="ARBA" id="ARBA00023136"/>
    </source>
</evidence>
<dbReference type="OrthoDB" id="10071887at2759"/>
<evidence type="ECO:0000256" key="7">
    <source>
        <dbReference type="ARBA" id="ARBA00023157"/>
    </source>
</evidence>
<dbReference type="Proteomes" id="UP000054630">
    <property type="component" value="Unassembled WGS sequence"/>
</dbReference>
<dbReference type="Pfam" id="PF00001">
    <property type="entry name" value="7tm_1"/>
    <property type="match status" value="2"/>
</dbReference>
<dbReference type="InterPro" id="IPR000276">
    <property type="entry name" value="GPCR_Rhodpsn"/>
</dbReference>
<proteinExistence type="inferred from homology"/>
<dbReference type="STRING" id="6336.A0A0V0SID4"/>
<dbReference type="PANTHER" id="PTHR24247">
    <property type="entry name" value="5-HYDROXYTRYPTAMINE RECEPTOR"/>
    <property type="match status" value="1"/>
</dbReference>
<sequence>MWKAMSMLILNEPINNANFITHINFLIIFTRIPTVSFYATFYFPFVDMKSLKLFHCFHITFKRQYSKSIRVKKYQGHLTFVLKLNYTFSKTWLVVHARAVFFNDHLSHLSTFFRKMLPNPKHIFKSMGNSHWKSSNMMLYFKKKRNHLIFSSILSDKKVFSIQKESLLIFKLVFKMNPAIGTIDMPALNVNHTLRNSTDATFDWSSPYSLTEIIILGMITASLSIITVVGNLMVMISFYIDKNIRQPSNYFIFSLAVSDFLIGLEGFPLYSIYVLNGQKWTMGWFLCDLWLSVDYSACLASTYTVLFITIDRYCSVKIPTTYRNWRTQRKVLVIIAITWLVPTLLFFISVFGWGYFSGQGRVLAEHECMVQFMVDPYFNMSMYISYYWSTLIVMIILYAGIYRAARNLHLKSKQKRQRFQAICALRATTTPLTMKSSTLKEEDDSSQITPEHSEGSSGAQHAKTPACTSAVAKSSRNHTSAKQSSSAAAKGKALLPAVNNISSSSACSTDESDAAKMQNKAQPSDSSQSQYDNMPKEKEEEALCENLDNLVPLEKSVSFMNETNNSCNSPPNGDVPNPKSTAMSVILKRNRLSEPECHVVSAEEAMKATKRNLSLNFNRIADIDSDYPSLKSPEEFFFLDIALKETVSPKSLSPSASGSVRMDPEPTLLYANAASTLPYVDANVKPQSDNDHNSTEPNCQVASLAKNECAWETILEISPERMSKIAQPKSNDIKQESDEEDFSSHRNIIKNAGIIYEHEGHERRWTFGRFQIRWEYHPGFFQKSPKVKKPVESKEDTNDEAKKSDTMTADTAKLLPHAGLVQASKATVSRLFGRMPTRQAGSSNSLMYRKSKSENRARKALRTITVILGAFVAFWTPFYVLATIYGFCEDCVPKTVYVVSYYLCYMNSPINPFCYALANVQFKKTLSRMLKGDFHRT</sequence>
<feature type="transmembrane region" description="Helical" evidence="12">
    <location>
        <begin position="21"/>
        <end position="43"/>
    </location>
</feature>
<feature type="transmembrane region" description="Helical" evidence="12">
    <location>
        <begin position="290"/>
        <end position="310"/>
    </location>
</feature>
<keyword evidence="15" id="KW-1185">Reference proteome</keyword>
<comment type="subcellular location">
    <subcellularLocation>
        <location evidence="1">Cell membrane</location>
        <topology evidence="1">Multi-pass membrane protein</topology>
    </subcellularLocation>
</comment>
<dbReference type="InterPro" id="IPR017452">
    <property type="entry name" value="GPCR_Rhodpsn_7TM"/>
</dbReference>
<accession>A0A0V0SID4</accession>
<dbReference type="GO" id="GO:0045202">
    <property type="term" value="C:synapse"/>
    <property type="evidence" value="ECO:0007669"/>
    <property type="project" value="TreeGrafter"/>
</dbReference>
<dbReference type="GO" id="GO:0030425">
    <property type="term" value="C:dendrite"/>
    <property type="evidence" value="ECO:0007669"/>
    <property type="project" value="TreeGrafter"/>
</dbReference>
<evidence type="ECO:0000256" key="8">
    <source>
        <dbReference type="ARBA" id="ARBA00023170"/>
    </source>
</evidence>
<evidence type="ECO:0000256" key="12">
    <source>
        <dbReference type="SAM" id="Phobius"/>
    </source>
</evidence>
<dbReference type="PRINTS" id="PR00237">
    <property type="entry name" value="GPCRRHODOPSN"/>
</dbReference>
<dbReference type="Gene3D" id="1.20.1070.10">
    <property type="entry name" value="Rhodopsin 7-helix transmembrane proteins"/>
    <property type="match status" value="2"/>
</dbReference>
<feature type="compositionally biased region" description="Polar residues" evidence="11">
    <location>
        <begin position="519"/>
        <end position="532"/>
    </location>
</feature>
<feature type="region of interest" description="Disordered" evidence="11">
    <location>
        <begin position="434"/>
        <end position="489"/>
    </location>
</feature>
<dbReference type="GO" id="GO:0005886">
    <property type="term" value="C:plasma membrane"/>
    <property type="evidence" value="ECO:0007669"/>
    <property type="project" value="UniProtKB-SubCell"/>
</dbReference>
<feature type="region of interest" description="Disordered" evidence="11">
    <location>
        <begin position="503"/>
        <end position="540"/>
    </location>
</feature>
<feature type="region of interest" description="Disordered" evidence="11">
    <location>
        <begin position="785"/>
        <end position="806"/>
    </location>
</feature>
<feature type="compositionally biased region" description="Polar residues" evidence="11">
    <location>
        <begin position="446"/>
        <end position="459"/>
    </location>
</feature>
<evidence type="ECO:0000313" key="14">
    <source>
        <dbReference type="EMBL" id="KRX26624.1"/>
    </source>
</evidence>
<dbReference type="GO" id="GO:0016907">
    <property type="term" value="F:G protein-coupled acetylcholine receptor activity"/>
    <property type="evidence" value="ECO:0007669"/>
    <property type="project" value="InterPro"/>
</dbReference>
<dbReference type="InterPro" id="IPR000995">
    <property type="entry name" value="Musac_Ach_rcpt"/>
</dbReference>
<name>A0A0V0SID4_9BILA</name>
<feature type="compositionally biased region" description="Basic and acidic residues" evidence="11">
    <location>
        <begin position="789"/>
        <end position="805"/>
    </location>
</feature>
<evidence type="ECO:0000256" key="10">
    <source>
        <dbReference type="RuleBase" id="RU000688"/>
    </source>
</evidence>